<accession>A0A401GCZ0</accession>
<organism evidence="2 3">
    <name type="scientific">Sparassis crispa</name>
    <dbReference type="NCBI Taxonomy" id="139825"/>
    <lineage>
        <taxon>Eukaryota</taxon>
        <taxon>Fungi</taxon>
        <taxon>Dikarya</taxon>
        <taxon>Basidiomycota</taxon>
        <taxon>Agaricomycotina</taxon>
        <taxon>Agaricomycetes</taxon>
        <taxon>Polyporales</taxon>
        <taxon>Sparassidaceae</taxon>
        <taxon>Sparassis</taxon>
    </lineage>
</organism>
<name>A0A401GCZ0_9APHY</name>
<dbReference type="RefSeq" id="XP_027610962.1">
    <property type="nucleotide sequence ID" value="XM_027755161.1"/>
</dbReference>
<dbReference type="OrthoDB" id="3258262at2759"/>
<reference evidence="2 3" key="1">
    <citation type="journal article" date="2018" name="Sci. Rep.">
        <title>Genome sequence of the cauliflower mushroom Sparassis crispa (Hanabiratake) and its association with beneficial usage.</title>
        <authorList>
            <person name="Kiyama R."/>
            <person name="Furutani Y."/>
            <person name="Kawaguchi K."/>
            <person name="Nakanishi T."/>
        </authorList>
    </citation>
    <scope>NUCLEOTIDE SEQUENCE [LARGE SCALE GENOMIC DNA]</scope>
</reference>
<keyword evidence="3" id="KW-1185">Reference proteome</keyword>
<evidence type="ECO:0000256" key="1">
    <source>
        <dbReference type="SAM" id="MobiDB-lite"/>
    </source>
</evidence>
<dbReference type="InParanoid" id="A0A401GCZ0"/>
<dbReference type="Proteomes" id="UP000287166">
    <property type="component" value="Unassembled WGS sequence"/>
</dbReference>
<dbReference type="AlphaFoldDB" id="A0A401GCZ0"/>
<proteinExistence type="predicted"/>
<sequence length="259" mass="28363">MDGPRYAPQSVFLEGGVPRYLSVSGRPLSIAEMSHRFKRRGMVFPSDVVIPELESIPSSSSSSSTYKGHNVVELFPPLGPRSILRIMAPRTREGPTPAQDFAAQYRATHTAWEYEPSEVGSSTYVGSAMLSVDALSTSPDTASQVRFSQLDEDVMEGFSSEAVEMASAGVGARNIRCRRPGCHYVLEDVRALTAHLHLHSIGHERNGIEGFNGPSATANKPSGNRRRNLPHSAPKEGFFAFLGRLCCLCCRTRRHVMVD</sequence>
<comment type="caution">
    <text evidence="2">The sequence shown here is derived from an EMBL/GenBank/DDBJ whole genome shotgun (WGS) entry which is preliminary data.</text>
</comment>
<dbReference type="GeneID" id="38776966"/>
<dbReference type="EMBL" id="BFAD01000002">
    <property type="protein sequence ID" value="GBE80049.1"/>
    <property type="molecule type" value="Genomic_DNA"/>
</dbReference>
<gene>
    <name evidence="2" type="ORF">SCP_0212510</name>
</gene>
<evidence type="ECO:0000313" key="3">
    <source>
        <dbReference type="Proteomes" id="UP000287166"/>
    </source>
</evidence>
<evidence type="ECO:0000313" key="2">
    <source>
        <dbReference type="EMBL" id="GBE80049.1"/>
    </source>
</evidence>
<feature type="region of interest" description="Disordered" evidence="1">
    <location>
        <begin position="207"/>
        <end position="230"/>
    </location>
</feature>
<protein>
    <submittedName>
        <fullName evidence="2">Uncharacterized protein</fullName>
    </submittedName>
</protein>